<dbReference type="AlphaFoldDB" id="A0A9W6HVN3"/>
<dbReference type="Proteomes" id="UP001143474">
    <property type="component" value="Unassembled WGS sequence"/>
</dbReference>
<reference evidence="2" key="2">
    <citation type="submission" date="2023-01" db="EMBL/GenBank/DDBJ databases">
        <authorList>
            <person name="Sun Q."/>
            <person name="Evtushenko L."/>
        </authorList>
    </citation>
    <scope>NUCLEOTIDE SEQUENCE</scope>
    <source>
        <strain evidence="2">VKM Ac-2007</strain>
    </source>
</reference>
<dbReference type="EMBL" id="BSEV01000001">
    <property type="protein sequence ID" value="GLK07186.1"/>
    <property type="molecule type" value="Genomic_DNA"/>
</dbReference>
<dbReference type="InterPro" id="IPR016181">
    <property type="entry name" value="Acyl_CoA_acyltransferase"/>
</dbReference>
<name>A0A9W6HVN3_9ACTN</name>
<reference evidence="2" key="1">
    <citation type="journal article" date="2014" name="Int. J. Syst. Evol. Microbiol.">
        <title>Complete genome sequence of Corynebacterium casei LMG S-19264T (=DSM 44701T), isolated from a smear-ripened cheese.</title>
        <authorList>
            <consortium name="US DOE Joint Genome Institute (JGI-PGF)"/>
            <person name="Walter F."/>
            <person name="Albersmeier A."/>
            <person name="Kalinowski J."/>
            <person name="Ruckert C."/>
        </authorList>
    </citation>
    <scope>NUCLEOTIDE SEQUENCE</scope>
    <source>
        <strain evidence="2">VKM Ac-2007</strain>
    </source>
</reference>
<gene>
    <name evidence="2" type="ORF">GCM10017600_05910</name>
</gene>
<keyword evidence="3" id="KW-1185">Reference proteome</keyword>
<protein>
    <submittedName>
        <fullName evidence="2">N-acetyltransferase</fullName>
    </submittedName>
</protein>
<dbReference type="GO" id="GO:0016747">
    <property type="term" value="F:acyltransferase activity, transferring groups other than amino-acyl groups"/>
    <property type="evidence" value="ECO:0007669"/>
    <property type="project" value="InterPro"/>
</dbReference>
<sequence>MSPNWTSLAYSADVTTDSVATLTVGDRDPELSKRLDDALTAFNAAVTGVSEQGSFFVKVIDEDGELVGGLTAWTWGGLCGIAMLWVREDRRKDGWGSKILQAAEAEALRRGCDRVAVSSFTFQAPGFYQRHGYEETGRMLGIPGGHEDVHMFKSLTGPSEAK</sequence>
<accession>A0A9W6HVN3</accession>
<dbReference type="SUPFAM" id="SSF55729">
    <property type="entry name" value="Acyl-CoA N-acyltransferases (Nat)"/>
    <property type="match status" value="1"/>
</dbReference>
<dbReference type="Pfam" id="PF00583">
    <property type="entry name" value="Acetyltransf_1"/>
    <property type="match status" value="1"/>
</dbReference>
<proteinExistence type="predicted"/>
<dbReference type="PROSITE" id="PS51186">
    <property type="entry name" value="GNAT"/>
    <property type="match status" value="1"/>
</dbReference>
<evidence type="ECO:0000259" key="1">
    <source>
        <dbReference type="PROSITE" id="PS51186"/>
    </source>
</evidence>
<evidence type="ECO:0000313" key="3">
    <source>
        <dbReference type="Proteomes" id="UP001143474"/>
    </source>
</evidence>
<feature type="domain" description="N-acetyltransferase" evidence="1">
    <location>
        <begin position="17"/>
        <end position="156"/>
    </location>
</feature>
<evidence type="ECO:0000313" key="2">
    <source>
        <dbReference type="EMBL" id="GLK07186.1"/>
    </source>
</evidence>
<comment type="caution">
    <text evidence="2">The sequence shown here is derived from an EMBL/GenBank/DDBJ whole genome shotgun (WGS) entry which is preliminary data.</text>
</comment>
<dbReference type="InterPro" id="IPR000182">
    <property type="entry name" value="GNAT_dom"/>
</dbReference>
<dbReference type="Gene3D" id="3.40.630.30">
    <property type="match status" value="1"/>
</dbReference>
<organism evidence="2 3">
    <name type="scientific">Streptosporangium carneum</name>
    <dbReference type="NCBI Taxonomy" id="47481"/>
    <lineage>
        <taxon>Bacteria</taxon>
        <taxon>Bacillati</taxon>
        <taxon>Actinomycetota</taxon>
        <taxon>Actinomycetes</taxon>
        <taxon>Streptosporangiales</taxon>
        <taxon>Streptosporangiaceae</taxon>
        <taxon>Streptosporangium</taxon>
    </lineage>
</organism>
<dbReference type="RefSeq" id="WP_271215744.1">
    <property type="nucleotide sequence ID" value="NZ_BAAAVD010000006.1"/>
</dbReference>
<dbReference type="CDD" id="cd04301">
    <property type="entry name" value="NAT_SF"/>
    <property type="match status" value="1"/>
</dbReference>